<keyword evidence="8" id="KW-0012">Acyltransferase</keyword>
<dbReference type="Pfam" id="PF03062">
    <property type="entry name" value="MBOAT"/>
    <property type="match status" value="1"/>
</dbReference>
<feature type="transmembrane region" description="Helical" evidence="11">
    <location>
        <begin position="675"/>
        <end position="694"/>
    </location>
</feature>
<dbReference type="AlphaFoldDB" id="A0A9P6MZW8"/>
<feature type="transmembrane region" description="Helical" evidence="11">
    <location>
        <begin position="295"/>
        <end position="315"/>
    </location>
</feature>
<keyword evidence="7 11" id="KW-0472">Membrane</keyword>
<dbReference type="OrthoDB" id="10039049at2759"/>
<feature type="compositionally biased region" description="Low complexity" evidence="10">
    <location>
        <begin position="158"/>
        <end position="176"/>
    </location>
</feature>
<dbReference type="PANTHER" id="PTHR10408:SF9">
    <property type="entry name" value="STEROL O-ACYLTRANSFERASE 2-RELATED"/>
    <property type="match status" value="1"/>
</dbReference>
<reference evidence="12" key="1">
    <citation type="journal article" date="2020" name="Fungal Divers.">
        <title>Resolving the Mortierellaceae phylogeny through synthesis of multi-gene phylogenetics and phylogenomics.</title>
        <authorList>
            <person name="Vandepol N."/>
            <person name="Liber J."/>
            <person name="Desiro A."/>
            <person name="Na H."/>
            <person name="Kennedy M."/>
            <person name="Barry K."/>
            <person name="Grigoriev I.V."/>
            <person name="Miller A.N."/>
            <person name="O'Donnell K."/>
            <person name="Stajich J.E."/>
            <person name="Bonito G."/>
        </authorList>
    </citation>
    <scope>NUCLEOTIDE SEQUENCE</scope>
    <source>
        <strain evidence="12">NRRL 2769</strain>
    </source>
</reference>
<keyword evidence="6 11" id="KW-1133">Transmembrane helix</keyword>
<dbReference type="InterPro" id="IPR004299">
    <property type="entry name" value="MBOAT_fam"/>
</dbReference>
<keyword evidence="5" id="KW-0256">Endoplasmic reticulum</keyword>
<evidence type="ECO:0000256" key="1">
    <source>
        <dbReference type="ARBA" id="ARBA00004477"/>
    </source>
</evidence>
<evidence type="ECO:0000256" key="4">
    <source>
        <dbReference type="ARBA" id="ARBA00022692"/>
    </source>
</evidence>
<comment type="subcellular location">
    <subcellularLocation>
        <location evidence="1">Endoplasmic reticulum membrane</location>
        <topology evidence="1">Multi-pass membrane protein</topology>
    </subcellularLocation>
</comment>
<sequence>MVEAKPTQLHFEPLEHPKSASKIIDSDMYSNMGRRPARPLDDSEEEGGSSLGAQVVPDYDVAMDMMSSQKDQESIFQEDTTTTTTTTITTARIHKRVSLKDGLEGLVAHHQDVHTRHQQQALAPSDESLSQITTEKASLLLEQGQNMAIRSPTESKAKQSLSVSTSSTSASAALQKQLDHHHNTLSDSSNSSSVESTESSPGPDTPTSVDAYNTISITSIATKKKRRVRLPTFEARPSALDPETLSKTLNPFRGFHNLFWLIMGAYGILTFDAEWTRVGKVFGGSLFSSFSQDAIMLAISDFFLVSATAIAFLLIKAISKGWLRYRVAGMVVQHSVQALFLLSAIIWTLWRQWPWVQSGFFTLHAITMLMKIHSYIAFNGELSEKLIQLKTYEATYAEIKGSDACTADSNSSSRDTRDTSGLHHRLTSQTETAPLQGSVPNAAAIDASLLASEIDELKNDLRCESGELWPANVTVANFFDYLIIPTLIYELQYPRTSRIRPKYVFEKVVATFGTFTLLYLTTEHYIYPVVFDPTISPLKALKLLLIPFMMNYLLIFYIIFECICNAFAELSRFADRNFYDDWWNCTNLDEWARKWNKPVHNFLLRHVYFSSIESFHLSKANAAMATFFLSSCVHELVMMIVTGKVRMYLFVLQMGQLPIIWLGHRQVIRENPRLANVLFWAGMFSGPPLLGVAYCYA</sequence>
<feature type="transmembrane region" description="Helical" evidence="11">
    <location>
        <begin position="327"/>
        <end position="350"/>
    </location>
</feature>
<feature type="region of interest" description="Disordered" evidence="10">
    <location>
        <begin position="404"/>
        <end position="423"/>
    </location>
</feature>
<protein>
    <recommendedName>
        <fullName evidence="14">O-acyltransferase</fullName>
    </recommendedName>
</protein>
<evidence type="ECO:0000313" key="12">
    <source>
        <dbReference type="EMBL" id="KAG0020116.1"/>
    </source>
</evidence>
<keyword evidence="13" id="KW-1185">Reference proteome</keyword>
<feature type="region of interest" description="Disordered" evidence="10">
    <location>
        <begin position="150"/>
        <end position="210"/>
    </location>
</feature>
<dbReference type="InterPro" id="IPR014371">
    <property type="entry name" value="Oat_ACAT_DAG_ARE"/>
</dbReference>
<comment type="function">
    <text evidence="9">Sterol O-acyltransferase that catalyzes the formation of stery esters.</text>
</comment>
<gene>
    <name evidence="12" type="ORF">BGZ80_004752</name>
</gene>
<evidence type="ECO:0000256" key="10">
    <source>
        <dbReference type="SAM" id="MobiDB-lite"/>
    </source>
</evidence>
<name>A0A9P6MZW8_9FUNG</name>
<dbReference type="GO" id="GO:0034737">
    <property type="term" value="F:ergosterol O-acyltransferase activity"/>
    <property type="evidence" value="ECO:0007669"/>
    <property type="project" value="TreeGrafter"/>
</dbReference>
<evidence type="ECO:0008006" key="14">
    <source>
        <dbReference type="Google" id="ProtNLM"/>
    </source>
</evidence>
<proteinExistence type="inferred from homology"/>
<feature type="region of interest" description="Disordered" evidence="10">
    <location>
        <begin position="1"/>
        <end position="52"/>
    </location>
</feature>
<accession>A0A9P6MZW8</accession>
<dbReference type="PANTHER" id="PTHR10408">
    <property type="entry name" value="STEROL O-ACYLTRANSFERASE"/>
    <property type="match status" value="1"/>
</dbReference>
<evidence type="ECO:0000256" key="7">
    <source>
        <dbReference type="ARBA" id="ARBA00023136"/>
    </source>
</evidence>
<dbReference type="GO" id="GO:0005789">
    <property type="term" value="C:endoplasmic reticulum membrane"/>
    <property type="evidence" value="ECO:0007669"/>
    <property type="project" value="UniProtKB-SubCell"/>
</dbReference>
<keyword evidence="3" id="KW-0808">Transferase</keyword>
<evidence type="ECO:0000256" key="6">
    <source>
        <dbReference type="ARBA" id="ARBA00022989"/>
    </source>
</evidence>
<feature type="transmembrane region" description="Helical" evidence="11">
    <location>
        <begin position="257"/>
        <end position="275"/>
    </location>
</feature>
<feature type="transmembrane region" description="Helical" evidence="11">
    <location>
        <begin position="540"/>
        <end position="568"/>
    </location>
</feature>
<evidence type="ECO:0000256" key="8">
    <source>
        <dbReference type="ARBA" id="ARBA00023315"/>
    </source>
</evidence>
<evidence type="ECO:0000256" key="9">
    <source>
        <dbReference type="ARBA" id="ARBA00023568"/>
    </source>
</evidence>
<comment type="caution">
    <text evidence="12">The sequence shown here is derived from an EMBL/GenBank/DDBJ whole genome shotgun (WGS) entry which is preliminary data.</text>
</comment>
<organism evidence="12 13">
    <name type="scientific">Entomortierella chlamydospora</name>
    <dbReference type="NCBI Taxonomy" id="101097"/>
    <lineage>
        <taxon>Eukaryota</taxon>
        <taxon>Fungi</taxon>
        <taxon>Fungi incertae sedis</taxon>
        <taxon>Mucoromycota</taxon>
        <taxon>Mortierellomycotina</taxon>
        <taxon>Mortierellomycetes</taxon>
        <taxon>Mortierellales</taxon>
        <taxon>Mortierellaceae</taxon>
        <taxon>Entomortierella</taxon>
    </lineage>
</organism>
<dbReference type="EMBL" id="JAAAID010000239">
    <property type="protein sequence ID" value="KAG0020116.1"/>
    <property type="molecule type" value="Genomic_DNA"/>
</dbReference>
<evidence type="ECO:0000256" key="3">
    <source>
        <dbReference type="ARBA" id="ARBA00022679"/>
    </source>
</evidence>
<dbReference type="Proteomes" id="UP000703661">
    <property type="component" value="Unassembled WGS sequence"/>
</dbReference>
<comment type="similarity">
    <text evidence="2">Belongs to the membrane-bound acyltransferase family. Sterol o-acyltransferase subfamily.</text>
</comment>
<evidence type="ECO:0000256" key="2">
    <source>
        <dbReference type="ARBA" id="ARBA00009010"/>
    </source>
</evidence>
<dbReference type="GO" id="GO:0008204">
    <property type="term" value="P:ergosterol metabolic process"/>
    <property type="evidence" value="ECO:0007669"/>
    <property type="project" value="TreeGrafter"/>
</dbReference>
<keyword evidence="4 11" id="KW-0812">Transmembrane</keyword>
<evidence type="ECO:0000313" key="13">
    <source>
        <dbReference type="Proteomes" id="UP000703661"/>
    </source>
</evidence>
<evidence type="ECO:0000256" key="5">
    <source>
        <dbReference type="ARBA" id="ARBA00022824"/>
    </source>
</evidence>
<evidence type="ECO:0000256" key="11">
    <source>
        <dbReference type="SAM" id="Phobius"/>
    </source>
</evidence>
<feature type="transmembrane region" description="Helical" evidence="11">
    <location>
        <begin position="503"/>
        <end position="520"/>
    </location>
</feature>
<feature type="transmembrane region" description="Helical" evidence="11">
    <location>
        <begin position="356"/>
        <end position="378"/>
    </location>
</feature>
<feature type="compositionally biased region" description="Low complexity" evidence="10">
    <location>
        <begin position="185"/>
        <end position="200"/>
    </location>
</feature>